<gene>
    <name evidence="1" type="ORF">BK131_00665</name>
</gene>
<organism evidence="1 2">
    <name type="scientific">Paenibacillus amylolyticus</name>
    <dbReference type="NCBI Taxonomy" id="1451"/>
    <lineage>
        <taxon>Bacteria</taxon>
        <taxon>Bacillati</taxon>
        <taxon>Bacillota</taxon>
        <taxon>Bacilli</taxon>
        <taxon>Bacillales</taxon>
        <taxon>Paenibacillaceae</taxon>
        <taxon>Paenibacillus</taxon>
    </lineage>
</organism>
<dbReference type="AlphaFoldDB" id="A0A1R1C3D9"/>
<comment type="caution">
    <text evidence="1">The sequence shown here is derived from an EMBL/GenBank/DDBJ whole genome shotgun (WGS) entry which is preliminary data.</text>
</comment>
<protein>
    <recommendedName>
        <fullName evidence="3">Core-binding (CB) domain-containing protein</fullName>
    </recommendedName>
</protein>
<reference evidence="1 2" key="1">
    <citation type="submission" date="2016-11" db="EMBL/GenBank/DDBJ databases">
        <title>Paenibacillus species isolates.</title>
        <authorList>
            <person name="Beno S.M."/>
        </authorList>
    </citation>
    <scope>NUCLEOTIDE SEQUENCE [LARGE SCALE GENOMIC DNA]</scope>
    <source>
        <strain evidence="1 2">FSL H8-0246</strain>
    </source>
</reference>
<evidence type="ECO:0008006" key="3">
    <source>
        <dbReference type="Google" id="ProtNLM"/>
    </source>
</evidence>
<sequence>MEEKNKFHSWLTDNTKLSESTKVKYTAAINTISEGLKQYNLIESNLYYIKSSTELIAAQKQYFKINEFSNKDEKGNRMYSNAFKYFIEYRRDLEGNIKS</sequence>
<evidence type="ECO:0000313" key="2">
    <source>
        <dbReference type="Proteomes" id="UP000187134"/>
    </source>
</evidence>
<evidence type="ECO:0000313" key="1">
    <source>
        <dbReference type="EMBL" id="OMF16547.1"/>
    </source>
</evidence>
<dbReference type="OrthoDB" id="9779761at2"/>
<dbReference type="Proteomes" id="UP000187134">
    <property type="component" value="Unassembled WGS sequence"/>
</dbReference>
<dbReference type="EMBL" id="MRTJ01000001">
    <property type="protein sequence ID" value="OMF16547.1"/>
    <property type="molecule type" value="Genomic_DNA"/>
</dbReference>
<dbReference type="RefSeq" id="WP_076330071.1">
    <property type="nucleotide sequence ID" value="NZ_MRTJ01000001.1"/>
</dbReference>
<proteinExistence type="predicted"/>
<accession>A0A1R1C3D9</accession>
<name>A0A1R1C3D9_PAEAM</name>